<evidence type="ECO:0000259" key="8">
    <source>
        <dbReference type="Pfam" id="PF01850"/>
    </source>
</evidence>
<keyword evidence="3" id="KW-0540">Nuclease</keyword>
<evidence type="ECO:0000256" key="5">
    <source>
        <dbReference type="ARBA" id="ARBA00022801"/>
    </source>
</evidence>
<dbReference type="InterPro" id="IPR002716">
    <property type="entry name" value="PIN_dom"/>
</dbReference>
<name>A0A7M2X061_9BACT</name>
<dbReference type="KEGG" id="hbs:IPV69_07210"/>
<evidence type="ECO:0000256" key="7">
    <source>
        <dbReference type="ARBA" id="ARBA00038093"/>
    </source>
</evidence>
<organism evidence="9 10">
    <name type="scientific">Humisphaera borealis</name>
    <dbReference type="NCBI Taxonomy" id="2807512"/>
    <lineage>
        <taxon>Bacteria</taxon>
        <taxon>Pseudomonadati</taxon>
        <taxon>Planctomycetota</taxon>
        <taxon>Phycisphaerae</taxon>
        <taxon>Tepidisphaerales</taxon>
        <taxon>Tepidisphaeraceae</taxon>
        <taxon>Humisphaera</taxon>
    </lineage>
</organism>
<evidence type="ECO:0000256" key="6">
    <source>
        <dbReference type="ARBA" id="ARBA00022842"/>
    </source>
</evidence>
<dbReference type="EMBL" id="CP063458">
    <property type="protein sequence ID" value="QOV91138.1"/>
    <property type="molecule type" value="Genomic_DNA"/>
</dbReference>
<evidence type="ECO:0000256" key="4">
    <source>
        <dbReference type="ARBA" id="ARBA00022723"/>
    </source>
</evidence>
<dbReference type="GO" id="GO:0004518">
    <property type="term" value="F:nuclease activity"/>
    <property type="evidence" value="ECO:0007669"/>
    <property type="project" value="UniProtKB-KW"/>
</dbReference>
<accession>A0A7M2X061</accession>
<dbReference type="Proteomes" id="UP000593765">
    <property type="component" value="Chromosome"/>
</dbReference>
<dbReference type="CDD" id="cd18738">
    <property type="entry name" value="PIN_VapC4-5_FitB-like"/>
    <property type="match status" value="1"/>
</dbReference>
<evidence type="ECO:0000256" key="2">
    <source>
        <dbReference type="ARBA" id="ARBA00022649"/>
    </source>
</evidence>
<keyword evidence="5" id="KW-0378">Hydrolase</keyword>
<evidence type="ECO:0000256" key="3">
    <source>
        <dbReference type="ARBA" id="ARBA00022722"/>
    </source>
</evidence>
<dbReference type="InterPro" id="IPR050556">
    <property type="entry name" value="Type_II_TA_system_RNase"/>
</dbReference>
<comment type="similarity">
    <text evidence="7">Belongs to the PINc/VapC protein family.</text>
</comment>
<sequence>MSDRRVVIDSNIIIYAAKDPGGVFGKFLATASFAFSVVTRIEVLGFPKLTEAERDALQQLLQSGSELPLSEDIADRAIALRQSRSMSLGDSIVAATALSHGLTLATRNLGDFHWIVELTIDPVLPSP</sequence>
<proteinExistence type="inferred from homology"/>
<dbReference type="PANTHER" id="PTHR33653">
    <property type="entry name" value="RIBONUCLEASE VAPC2"/>
    <property type="match status" value="1"/>
</dbReference>
<dbReference type="InterPro" id="IPR029060">
    <property type="entry name" value="PIN-like_dom_sf"/>
</dbReference>
<evidence type="ECO:0000256" key="1">
    <source>
        <dbReference type="ARBA" id="ARBA00001946"/>
    </source>
</evidence>
<dbReference type="PANTHER" id="PTHR33653:SF1">
    <property type="entry name" value="RIBONUCLEASE VAPC2"/>
    <property type="match status" value="1"/>
</dbReference>
<dbReference type="GO" id="GO:0046872">
    <property type="term" value="F:metal ion binding"/>
    <property type="evidence" value="ECO:0007669"/>
    <property type="project" value="UniProtKB-KW"/>
</dbReference>
<dbReference type="AlphaFoldDB" id="A0A7M2X061"/>
<keyword evidence="2" id="KW-1277">Toxin-antitoxin system</keyword>
<evidence type="ECO:0000313" key="10">
    <source>
        <dbReference type="Proteomes" id="UP000593765"/>
    </source>
</evidence>
<keyword evidence="6" id="KW-0460">Magnesium</keyword>
<evidence type="ECO:0000313" key="9">
    <source>
        <dbReference type="EMBL" id="QOV91138.1"/>
    </source>
</evidence>
<comment type="cofactor">
    <cofactor evidence="1">
        <name>Mg(2+)</name>
        <dbReference type="ChEBI" id="CHEBI:18420"/>
    </cofactor>
</comment>
<protein>
    <submittedName>
        <fullName evidence="9">Type II toxin-antitoxin system VapC family toxin</fullName>
    </submittedName>
</protein>
<dbReference type="RefSeq" id="WP_206294282.1">
    <property type="nucleotide sequence ID" value="NZ_CP063458.1"/>
</dbReference>
<dbReference type="Gene3D" id="3.40.50.1010">
    <property type="entry name" value="5'-nuclease"/>
    <property type="match status" value="1"/>
</dbReference>
<dbReference type="SUPFAM" id="SSF88723">
    <property type="entry name" value="PIN domain-like"/>
    <property type="match status" value="1"/>
</dbReference>
<feature type="domain" description="PIN" evidence="8">
    <location>
        <begin position="6"/>
        <end position="108"/>
    </location>
</feature>
<dbReference type="GO" id="GO:0016787">
    <property type="term" value="F:hydrolase activity"/>
    <property type="evidence" value="ECO:0007669"/>
    <property type="project" value="UniProtKB-KW"/>
</dbReference>
<gene>
    <name evidence="9" type="ORF">IPV69_07210</name>
</gene>
<dbReference type="Pfam" id="PF01850">
    <property type="entry name" value="PIN"/>
    <property type="match status" value="1"/>
</dbReference>
<reference evidence="9 10" key="1">
    <citation type="submission" date="2020-10" db="EMBL/GenBank/DDBJ databases">
        <title>Wide distribution of Phycisphaera-like planctomycetes from WD2101 soil group in peatlands and genome analysis of the first cultivated representative.</title>
        <authorList>
            <person name="Dedysh S.N."/>
            <person name="Beletsky A.V."/>
            <person name="Ivanova A."/>
            <person name="Kulichevskaya I.S."/>
            <person name="Suzina N.E."/>
            <person name="Philippov D.A."/>
            <person name="Rakitin A.L."/>
            <person name="Mardanov A.V."/>
            <person name="Ravin N.V."/>
        </authorList>
    </citation>
    <scope>NUCLEOTIDE SEQUENCE [LARGE SCALE GENOMIC DNA]</scope>
    <source>
        <strain evidence="9 10">M1803</strain>
    </source>
</reference>
<keyword evidence="10" id="KW-1185">Reference proteome</keyword>
<keyword evidence="4" id="KW-0479">Metal-binding</keyword>